<evidence type="ECO:0000256" key="1">
    <source>
        <dbReference type="SAM" id="Phobius"/>
    </source>
</evidence>
<proteinExistence type="predicted"/>
<dbReference type="STRING" id="338969.Rfer_3338"/>
<gene>
    <name evidence="2" type="ordered locus">Rfer_3338</name>
</gene>
<keyword evidence="1" id="KW-0472">Membrane</keyword>
<accession>Q21T56</accession>
<keyword evidence="3" id="KW-1185">Reference proteome</keyword>
<evidence type="ECO:0000313" key="3">
    <source>
        <dbReference type="Proteomes" id="UP000008332"/>
    </source>
</evidence>
<organism evidence="2 3">
    <name type="scientific">Albidiferax ferrireducens (strain ATCC BAA-621 / DSM 15236 / T118)</name>
    <name type="common">Rhodoferax ferrireducens</name>
    <dbReference type="NCBI Taxonomy" id="338969"/>
    <lineage>
        <taxon>Bacteria</taxon>
        <taxon>Pseudomonadati</taxon>
        <taxon>Pseudomonadota</taxon>
        <taxon>Betaproteobacteria</taxon>
        <taxon>Burkholderiales</taxon>
        <taxon>Comamonadaceae</taxon>
        <taxon>Rhodoferax</taxon>
    </lineage>
</organism>
<name>Q21T56_ALBFT</name>
<dbReference type="OrthoDB" id="8536494at2"/>
<dbReference type="HOGENOM" id="CLU_125980_0_0_4"/>
<evidence type="ECO:0008006" key="4">
    <source>
        <dbReference type="Google" id="ProtNLM"/>
    </source>
</evidence>
<evidence type="ECO:0000313" key="2">
    <source>
        <dbReference type="EMBL" id="ABD71047.1"/>
    </source>
</evidence>
<protein>
    <recommendedName>
        <fullName evidence="4">MSHA biogenesis protein MshP</fullName>
    </recommendedName>
</protein>
<dbReference type="RefSeq" id="WP_011465610.1">
    <property type="nucleotide sequence ID" value="NC_007908.1"/>
</dbReference>
<keyword evidence="1" id="KW-0812">Transmembrane</keyword>
<feature type="transmembrane region" description="Helical" evidence="1">
    <location>
        <begin position="12"/>
        <end position="33"/>
    </location>
</feature>
<keyword evidence="1" id="KW-1133">Transmembrane helix</keyword>
<dbReference type="EMBL" id="CP000267">
    <property type="protein sequence ID" value="ABD71047.1"/>
    <property type="molecule type" value="Genomic_DNA"/>
</dbReference>
<sequence>MSRIQQAQRGFAAIAAIFLVVILAALGGFMLTFSNTQQLTSAQDIQGSRAYWAARAGLEFGIGTVVATSACPILPTPSPTTLSTTFDGGFSVTVTCSRADYTEASATRSIYQFTSVASNGAAVGSIGYIERSLSASMER</sequence>
<reference evidence="3" key="1">
    <citation type="submission" date="2006-02" db="EMBL/GenBank/DDBJ databases">
        <title>Complete sequence of chromosome of Rhodoferax ferrireducens DSM 15236.</title>
        <authorList>
            <person name="Copeland A."/>
            <person name="Lucas S."/>
            <person name="Lapidus A."/>
            <person name="Barry K."/>
            <person name="Detter J.C."/>
            <person name="Glavina del Rio T."/>
            <person name="Hammon N."/>
            <person name="Israni S."/>
            <person name="Pitluck S."/>
            <person name="Brettin T."/>
            <person name="Bruce D."/>
            <person name="Han C."/>
            <person name="Tapia R."/>
            <person name="Gilna P."/>
            <person name="Kiss H."/>
            <person name="Schmutz J."/>
            <person name="Larimer F."/>
            <person name="Land M."/>
            <person name="Kyrpides N."/>
            <person name="Ivanova N."/>
            <person name="Richardson P."/>
        </authorList>
    </citation>
    <scope>NUCLEOTIDE SEQUENCE [LARGE SCALE GENOMIC DNA]</scope>
    <source>
        <strain evidence="3">ATCC BAA-621 / DSM 15236 / T118</strain>
    </source>
</reference>
<dbReference type="KEGG" id="rfr:Rfer_3338"/>
<dbReference type="Proteomes" id="UP000008332">
    <property type="component" value="Chromosome"/>
</dbReference>
<dbReference type="eggNOG" id="COG4726">
    <property type="taxonomic scope" value="Bacteria"/>
</dbReference>
<dbReference type="AlphaFoldDB" id="Q21T56"/>